<feature type="compositionally biased region" description="Basic and acidic residues" evidence="1">
    <location>
        <begin position="590"/>
        <end position="600"/>
    </location>
</feature>
<keyword evidence="5" id="KW-1185">Reference proteome</keyword>
<organism evidence="4 5">
    <name type="scientific">Cryptotermes secundus</name>
    <dbReference type="NCBI Taxonomy" id="105785"/>
    <lineage>
        <taxon>Eukaryota</taxon>
        <taxon>Metazoa</taxon>
        <taxon>Ecdysozoa</taxon>
        <taxon>Arthropoda</taxon>
        <taxon>Hexapoda</taxon>
        <taxon>Insecta</taxon>
        <taxon>Pterygota</taxon>
        <taxon>Neoptera</taxon>
        <taxon>Polyneoptera</taxon>
        <taxon>Dictyoptera</taxon>
        <taxon>Blattodea</taxon>
        <taxon>Blattoidea</taxon>
        <taxon>Termitoidae</taxon>
        <taxon>Kalotermitidae</taxon>
        <taxon>Cryptotermitinae</taxon>
        <taxon>Cryptotermes</taxon>
    </lineage>
</organism>
<gene>
    <name evidence="4" type="ORF">B7P43_G02253</name>
</gene>
<feature type="compositionally biased region" description="Basic residues" evidence="1">
    <location>
        <begin position="403"/>
        <end position="418"/>
    </location>
</feature>
<dbReference type="Pfam" id="PF09772">
    <property type="entry name" value="Tmem26"/>
    <property type="match status" value="1"/>
</dbReference>
<evidence type="ECO:0000256" key="2">
    <source>
        <dbReference type="SAM" id="Phobius"/>
    </source>
</evidence>
<feature type="transmembrane region" description="Helical" evidence="2">
    <location>
        <begin position="12"/>
        <end position="29"/>
    </location>
</feature>
<evidence type="ECO:0000259" key="3">
    <source>
        <dbReference type="SMART" id="SM01283"/>
    </source>
</evidence>
<dbReference type="Proteomes" id="UP000235965">
    <property type="component" value="Unassembled WGS sequence"/>
</dbReference>
<evidence type="ECO:0000313" key="5">
    <source>
        <dbReference type="Proteomes" id="UP000235965"/>
    </source>
</evidence>
<dbReference type="PANTHER" id="PTHR22168:SF8">
    <property type="entry name" value="TRANSMEMBRANE PROTEIN 26"/>
    <property type="match status" value="1"/>
</dbReference>
<sequence>MVKLVATCKAIITRLVFGAHGFIAIWQVTNFKKNPFYWYLSAPILLLVFEGVFTLTIKDSQEWKWFCPSVFLYLSSVVPAIWLLELDKVDRRLRAREEAKNITAFSIDDLRGLDKIMGGHLLPHDLQIDTETWVTLIEQFLMLILIIGRWMLPKGDLTRDQLSQLLLVYIGTAADIIEFFDSFKDEKIAQEPILVLLTLAIWSWSLLQFTVVLTATKSRKARLSTTTNISDGAGPHCCAGCCSIDVWGIMLNILLQDAPFLGFRLLLIAHYRIISYMNVFFTCKNTLVIVLQLYRLYVVNSETRKQKKKKKLTTRKRDPARGISVISMSEVYPIPERCRHNKRADQEVFSGDDETSRSPTVHEPSEEEMELEEVWNAKRKQRARIDMRPAHTSRHDNRDKSHDKHRHSSSPAQRRCRREGKGRDSSRDSDRLRVLRRIFGSKKDEVTRGWRKLCNEELHNLYSSPSIIRMIKSRRMRWAGHVARMGKTRNAYRILVGKPEGKRPLGRPKRNWVGNIKMDLRKIGCDGMDWIDLAQDWNQWRALVNTSTPSDMRSCRHVGLSEKVAQFNKQADQHRDRQARNPFSTAEGATLDKPKLDKTDPNYGRPVAGSKTDIRGKRAYTHISREVLQLCQIIYENGEPIEEMTEDGRNQIVISFGELFQRRDDDVPIILRKSLSEIGEIFQAQMEKVAQDRLDDN</sequence>
<feature type="transmembrane region" description="Helical" evidence="2">
    <location>
        <begin position="65"/>
        <end position="84"/>
    </location>
</feature>
<evidence type="ECO:0000313" key="4">
    <source>
        <dbReference type="EMBL" id="PNF27592.1"/>
    </source>
</evidence>
<accession>A0A2J7QG94</accession>
<dbReference type="OrthoDB" id="9871914at2759"/>
<dbReference type="SMART" id="SM01283">
    <property type="entry name" value="Costars"/>
    <property type="match status" value="1"/>
</dbReference>
<dbReference type="PANTHER" id="PTHR22168">
    <property type="entry name" value="TMEM26 PROTEIN"/>
    <property type="match status" value="1"/>
</dbReference>
<name>A0A2J7QG94_9NEOP</name>
<dbReference type="Gene3D" id="1.10.10.1540">
    <property type="entry name" value="Costar domain"/>
    <property type="match status" value="1"/>
</dbReference>
<keyword evidence="2" id="KW-0812">Transmembrane</keyword>
<dbReference type="InterPro" id="IPR019169">
    <property type="entry name" value="Transmembrane_26"/>
</dbReference>
<feature type="compositionally biased region" description="Basic and acidic residues" evidence="1">
    <location>
        <begin position="383"/>
        <end position="402"/>
    </location>
</feature>
<dbReference type="InterPro" id="IPR027817">
    <property type="entry name" value="Costars_dom"/>
</dbReference>
<feature type="transmembrane region" description="Helical" evidence="2">
    <location>
        <begin position="35"/>
        <end position="53"/>
    </location>
</feature>
<feature type="compositionally biased region" description="Basic and acidic residues" evidence="1">
    <location>
        <begin position="419"/>
        <end position="429"/>
    </location>
</feature>
<comment type="caution">
    <text evidence="4">The sequence shown here is derived from an EMBL/GenBank/DDBJ whole genome shotgun (WGS) entry which is preliminary data.</text>
</comment>
<dbReference type="EMBL" id="NEVH01014835">
    <property type="protein sequence ID" value="PNF27592.1"/>
    <property type="molecule type" value="Genomic_DNA"/>
</dbReference>
<keyword evidence="2" id="KW-1133">Transmembrane helix</keyword>
<proteinExistence type="predicted"/>
<feature type="region of interest" description="Disordered" evidence="1">
    <location>
        <begin position="568"/>
        <end position="610"/>
    </location>
</feature>
<dbReference type="InParanoid" id="A0A2J7QG94"/>
<feature type="region of interest" description="Disordered" evidence="1">
    <location>
        <begin position="344"/>
        <end position="429"/>
    </location>
</feature>
<dbReference type="InterPro" id="IPR038095">
    <property type="entry name" value="Costars_sf"/>
</dbReference>
<reference evidence="4 5" key="1">
    <citation type="submission" date="2017-12" db="EMBL/GenBank/DDBJ databases">
        <title>Hemimetabolous genomes reveal molecular basis of termite eusociality.</title>
        <authorList>
            <person name="Harrison M.C."/>
            <person name="Jongepier E."/>
            <person name="Robertson H.M."/>
            <person name="Arning N."/>
            <person name="Bitard-Feildel T."/>
            <person name="Chao H."/>
            <person name="Childers C.P."/>
            <person name="Dinh H."/>
            <person name="Doddapaneni H."/>
            <person name="Dugan S."/>
            <person name="Gowin J."/>
            <person name="Greiner C."/>
            <person name="Han Y."/>
            <person name="Hu H."/>
            <person name="Hughes D.S.T."/>
            <person name="Huylmans A.-K."/>
            <person name="Kemena C."/>
            <person name="Kremer L.P.M."/>
            <person name="Lee S.L."/>
            <person name="Lopez-Ezquerra A."/>
            <person name="Mallet L."/>
            <person name="Monroy-Kuhn J.M."/>
            <person name="Moser A."/>
            <person name="Murali S.C."/>
            <person name="Muzny D.M."/>
            <person name="Otani S."/>
            <person name="Piulachs M.-D."/>
            <person name="Poelchau M."/>
            <person name="Qu J."/>
            <person name="Schaub F."/>
            <person name="Wada-Katsumata A."/>
            <person name="Worley K.C."/>
            <person name="Xie Q."/>
            <person name="Ylla G."/>
            <person name="Poulsen M."/>
            <person name="Gibbs R.A."/>
            <person name="Schal C."/>
            <person name="Richards S."/>
            <person name="Belles X."/>
            <person name="Korb J."/>
            <person name="Bornberg-Bauer E."/>
        </authorList>
    </citation>
    <scope>NUCLEOTIDE SEQUENCE [LARGE SCALE GENOMIC DNA]</scope>
    <source>
        <tissue evidence="4">Whole body</tissue>
    </source>
</reference>
<keyword evidence="2" id="KW-0472">Membrane</keyword>
<dbReference type="AlphaFoldDB" id="A0A2J7QG94"/>
<feature type="domain" description="Costars" evidence="3">
    <location>
        <begin position="621"/>
        <end position="672"/>
    </location>
</feature>
<evidence type="ECO:0000256" key="1">
    <source>
        <dbReference type="SAM" id="MobiDB-lite"/>
    </source>
</evidence>
<protein>
    <recommendedName>
        <fullName evidence="3">Costars domain-containing protein</fullName>
    </recommendedName>
</protein>
<feature type="transmembrane region" description="Helical" evidence="2">
    <location>
        <begin position="192"/>
        <end position="215"/>
    </location>
</feature>